<dbReference type="RefSeq" id="WP_009019903.1">
    <property type="nucleotide sequence ID" value="NZ_DS999411.1"/>
</dbReference>
<evidence type="ECO:0000313" key="2">
    <source>
        <dbReference type="EMBL" id="EED35157.1"/>
    </source>
</evidence>
<sequence>MKTLTTPFLAIALMAASPAFADDCEAPEAPTLPDGSSASMEEMVAGQGAIKAFQAESGEYRTCLDTEIAAAQKRVKKGDEDDKAEAAAAFEAATEAYNASVATEEKLAEDFNTAIRAFKAANP</sequence>
<keyword evidence="3" id="KW-1185">Reference proteome</keyword>
<dbReference type="OrthoDB" id="7061338at2"/>
<keyword evidence="1" id="KW-0732">Signal</keyword>
<gene>
    <name evidence="2" type="ORF">NOR51B_1102</name>
</gene>
<evidence type="ECO:0000256" key="1">
    <source>
        <dbReference type="SAM" id="SignalP"/>
    </source>
</evidence>
<accession>B8KUB9</accession>
<organism evidence="2 3">
    <name type="scientific">Luminiphilus syltensis NOR5-1B</name>
    <dbReference type="NCBI Taxonomy" id="565045"/>
    <lineage>
        <taxon>Bacteria</taxon>
        <taxon>Pseudomonadati</taxon>
        <taxon>Pseudomonadota</taxon>
        <taxon>Gammaproteobacteria</taxon>
        <taxon>Cellvibrionales</taxon>
        <taxon>Halieaceae</taxon>
        <taxon>Luminiphilus</taxon>
    </lineage>
</organism>
<dbReference type="STRING" id="565045.NOR51B_1102"/>
<dbReference type="AlphaFoldDB" id="B8KUB9"/>
<reference evidence="3" key="1">
    <citation type="journal article" date="2013" name="BMC Microbiol.">
        <title>Taxonomy and evolution of bacteriochlorophyll a-containing members of the OM60/NOR5 clade of marine gammaproteobacteria: description of Luminiphilus syltensis gen. nov., sp. nov., reclassification of Haliea rubra as Pseudohaliea rubra gen. nov., comb. nov., and emendation of Chromatocurvus halotolerans.</title>
        <authorList>
            <person name="Spring S."/>
            <person name="Riedel T."/>
            <person name="Sproer C."/>
            <person name="Yan S."/>
            <person name="Harder J."/>
            <person name="Fuchs B.M."/>
        </authorList>
    </citation>
    <scope>NUCLEOTIDE SEQUENCE [LARGE SCALE GENOMIC DNA]</scope>
    <source>
        <strain evidence="3">NOR51-B</strain>
    </source>
</reference>
<dbReference type="HOGENOM" id="CLU_2058557_0_0_6"/>
<protein>
    <submittedName>
        <fullName evidence="2">Uncharacterized protein</fullName>
    </submittedName>
</protein>
<feature type="signal peptide" evidence="1">
    <location>
        <begin position="1"/>
        <end position="21"/>
    </location>
</feature>
<dbReference type="EMBL" id="DS999411">
    <property type="protein sequence ID" value="EED35157.1"/>
    <property type="molecule type" value="Genomic_DNA"/>
</dbReference>
<proteinExistence type="predicted"/>
<name>B8KUB9_9GAMM</name>
<dbReference type="Proteomes" id="UP000004699">
    <property type="component" value="Unassembled WGS sequence"/>
</dbReference>
<feature type="chain" id="PRO_5002875977" evidence="1">
    <location>
        <begin position="22"/>
        <end position="123"/>
    </location>
</feature>
<evidence type="ECO:0000313" key="3">
    <source>
        <dbReference type="Proteomes" id="UP000004699"/>
    </source>
</evidence>